<dbReference type="OrthoDB" id="2125396at2759"/>
<feature type="domain" description="F-box" evidence="1">
    <location>
        <begin position="20"/>
        <end position="66"/>
    </location>
</feature>
<dbReference type="InterPro" id="IPR036047">
    <property type="entry name" value="F-box-like_dom_sf"/>
</dbReference>
<reference evidence="2" key="1">
    <citation type="submission" date="2022-10" db="EMBL/GenBank/DDBJ databases">
        <title>Tapping the CABI collections for fungal endophytes: first genome assemblies for Collariella, Neodidymelliopsis, Ascochyta clinopodiicola, Didymella pomorum, Didymosphaeria variabile, Neocosmospora piperis and Neocucurbitaria cava.</title>
        <authorList>
            <person name="Hill R."/>
        </authorList>
    </citation>
    <scope>NUCLEOTIDE SEQUENCE</scope>
    <source>
        <strain evidence="2">IMI 356815</strain>
    </source>
</reference>
<dbReference type="SUPFAM" id="SSF52047">
    <property type="entry name" value="RNI-like"/>
    <property type="match status" value="1"/>
</dbReference>
<dbReference type="SUPFAM" id="SSF81383">
    <property type="entry name" value="F-box domain"/>
    <property type="match status" value="1"/>
</dbReference>
<dbReference type="InterPro" id="IPR032675">
    <property type="entry name" value="LRR_dom_sf"/>
</dbReference>
<dbReference type="EMBL" id="JAPEUX010000002">
    <property type="protein sequence ID" value="KAJ4358638.1"/>
    <property type="molecule type" value="Genomic_DNA"/>
</dbReference>
<dbReference type="Gene3D" id="3.80.10.10">
    <property type="entry name" value="Ribonuclease Inhibitor"/>
    <property type="match status" value="1"/>
</dbReference>
<dbReference type="GeneID" id="80906752"/>
<keyword evidence="3" id="KW-1185">Reference proteome</keyword>
<dbReference type="InterPro" id="IPR001810">
    <property type="entry name" value="F-box_dom"/>
</dbReference>
<gene>
    <name evidence="2" type="ORF">N0V89_003222</name>
</gene>
<proteinExistence type="predicted"/>
<evidence type="ECO:0000313" key="3">
    <source>
        <dbReference type="Proteomes" id="UP001140513"/>
    </source>
</evidence>
<accession>A0A9W8XVP0</accession>
<comment type="caution">
    <text evidence="2">The sequence shown here is derived from an EMBL/GenBank/DDBJ whole genome shotgun (WGS) entry which is preliminary data.</text>
</comment>
<name>A0A9W8XVP0_9PLEO</name>
<dbReference type="Pfam" id="PF12937">
    <property type="entry name" value="F-box-like"/>
    <property type="match status" value="1"/>
</dbReference>
<dbReference type="Gene3D" id="1.20.1280.50">
    <property type="match status" value="1"/>
</dbReference>
<dbReference type="Proteomes" id="UP001140513">
    <property type="component" value="Unassembled WGS sequence"/>
</dbReference>
<evidence type="ECO:0000259" key="1">
    <source>
        <dbReference type="Pfam" id="PF12937"/>
    </source>
</evidence>
<protein>
    <recommendedName>
        <fullName evidence="1">F-box domain-containing protein</fullName>
    </recommendedName>
</protein>
<evidence type="ECO:0000313" key="2">
    <source>
        <dbReference type="EMBL" id="KAJ4358638.1"/>
    </source>
</evidence>
<dbReference type="RefSeq" id="XP_056075497.1">
    <property type="nucleotide sequence ID" value="XM_056212024.1"/>
</dbReference>
<organism evidence="2 3">
    <name type="scientific">Didymosphaeria variabile</name>
    <dbReference type="NCBI Taxonomy" id="1932322"/>
    <lineage>
        <taxon>Eukaryota</taxon>
        <taxon>Fungi</taxon>
        <taxon>Dikarya</taxon>
        <taxon>Ascomycota</taxon>
        <taxon>Pezizomycotina</taxon>
        <taxon>Dothideomycetes</taxon>
        <taxon>Pleosporomycetidae</taxon>
        <taxon>Pleosporales</taxon>
        <taxon>Massarineae</taxon>
        <taxon>Didymosphaeriaceae</taxon>
        <taxon>Didymosphaeria</taxon>
    </lineage>
</organism>
<dbReference type="AlphaFoldDB" id="A0A9W8XVP0"/>
<sequence length="430" mass="49458">MMDLESDLDLQNRESSYANYLPDELLLQVLDFLPQSEESQATLANFVLVSRQWYSVGIARLYATPYLVGQRYTHFVRTLCPSVIPRIKRSELAGLVKALDLSRIVHQGAKSTTARLLGRTKNSLELFIAPQASFAINCWAALSKCTSLKVLDLGLVSEAISYQSLNQTLRQLVRLEELYMPRCSTEFGLGPELLTCRLHWPPHLQHLSMSGSVNGKFLWEMLRQPETFPSSLHSMSLLHCPGLDQQGIKPLLSNLADRLTVVELRDLPAVKQGRFNGVLGWLPNLTDITVALDYIDEDFGRRPGDFSPETHWHLAKPLTSLTLVTSGHQEYDPRRAFTLVDLWDLIDTRYFGRLRRLYVAASTGWEKVDEGALWETVRVGLEGLDRENWEKRRWHYEFLRGVPEDMQYEEWAETREGWRNRPRAQFIRNI</sequence>
<dbReference type="CDD" id="cd09917">
    <property type="entry name" value="F-box_SF"/>
    <property type="match status" value="1"/>
</dbReference>